<dbReference type="EMBL" id="KN716746">
    <property type="protein sequence ID" value="KJH41865.1"/>
    <property type="molecule type" value="Genomic_DNA"/>
</dbReference>
<sequence>MRLLLLDIIFVIRILSNRARYIKFKIETGCTVKVGCLQNNFFNQVVPSLIVFIDIQNATVNYCYYSK</sequence>
<keyword evidence="1" id="KW-0732">Signal</keyword>
<evidence type="ECO:0000313" key="3">
    <source>
        <dbReference type="Proteomes" id="UP000053766"/>
    </source>
</evidence>
<protein>
    <submittedName>
        <fullName evidence="2">Uncharacterized protein</fullName>
    </submittedName>
</protein>
<proteinExistence type="predicted"/>
<dbReference type="AlphaFoldDB" id="A0A0D8XB76"/>
<reference evidence="3" key="2">
    <citation type="journal article" date="2016" name="Sci. Rep.">
        <title>Dictyocaulus viviparus genome, variome and transcriptome elucidate lungworm biology and support future intervention.</title>
        <authorList>
            <person name="McNulty S.N."/>
            <person name="Strube C."/>
            <person name="Rosa B.A."/>
            <person name="Martin J.C."/>
            <person name="Tyagi R."/>
            <person name="Choi Y.J."/>
            <person name="Wang Q."/>
            <person name="Hallsworth Pepin K."/>
            <person name="Zhang X."/>
            <person name="Ozersky P."/>
            <person name="Wilson R.K."/>
            <person name="Sternberg P.W."/>
            <person name="Gasser R.B."/>
            <person name="Mitreva M."/>
        </authorList>
    </citation>
    <scope>NUCLEOTIDE SEQUENCE [LARGE SCALE GENOMIC DNA]</scope>
    <source>
        <strain evidence="3">HannoverDv2000</strain>
    </source>
</reference>
<reference evidence="2 3" key="1">
    <citation type="submission" date="2013-11" db="EMBL/GenBank/DDBJ databases">
        <title>Draft genome of the bovine lungworm Dictyocaulus viviparus.</title>
        <authorList>
            <person name="Mitreva M."/>
        </authorList>
    </citation>
    <scope>NUCLEOTIDE SEQUENCE [LARGE SCALE GENOMIC DNA]</scope>
    <source>
        <strain evidence="2 3">HannoverDv2000</strain>
    </source>
</reference>
<evidence type="ECO:0000256" key="1">
    <source>
        <dbReference type="SAM" id="SignalP"/>
    </source>
</evidence>
<accession>A0A0D8XB76</accession>
<name>A0A0D8XB76_DICVI</name>
<keyword evidence="3" id="KW-1185">Reference proteome</keyword>
<feature type="chain" id="PRO_5002335688" evidence="1">
    <location>
        <begin position="20"/>
        <end position="67"/>
    </location>
</feature>
<dbReference type="Proteomes" id="UP000053766">
    <property type="component" value="Unassembled WGS sequence"/>
</dbReference>
<evidence type="ECO:0000313" key="2">
    <source>
        <dbReference type="EMBL" id="KJH41865.1"/>
    </source>
</evidence>
<organism evidence="2 3">
    <name type="scientific">Dictyocaulus viviparus</name>
    <name type="common">Bovine lungworm</name>
    <dbReference type="NCBI Taxonomy" id="29172"/>
    <lineage>
        <taxon>Eukaryota</taxon>
        <taxon>Metazoa</taxon>
        <taxon>Ecdysozoa</taxon>
        <taxon>Nematoda</taxon>
        <taxon>Chromadorea</taxon>
        <taxon>Rhabditida</taxon>
        <taxon>Rhabditina</taxon>
        <taxon>Rhabditomorpha</taxon>
        <taxon>Strongyloidea</taxon>
        <taxon>Metastrongylidae</taxon>
        <taxon>Dictyocaulus</taxon>
    </lineage>
</organism>
<feature type="signal peptide" evidence="1">
    <location>
        <begin position="1"/>
        <end position="19"/>
    </location>
</feature>
<gene>
    <name evidence="2" type="ORF">DICVIV_12159</name>
</gene>